<keyword evidence="2" id="KW-1185">Reference proteome</keyword>
<evidence type="ECO:0000313" key="2">
    <source>
        <dbReference type="Proteomes" id="UP000614216"/>
    </source>
</evidence>
<dbReference type="AlphaFoldDB" id="A0A937KEP8"/>
<sequence>MKYIGLAFCFLIVFLGCSEKYDHVSEDQFVGIWELEGRKVFDGIQVEITKENNKFKGKITKLNNNKYVNLFAEVSDVWVSEIDRSSRYQFRLTEKKIGRELFSLYGLSSSTEFSVEFIDKNTIGLSGGGADPTESTVVYKRIK</sequence>
<accession>A0A937KEP8</accession>
<evidence type="ECO:0000313" key="1">
    <source>
        <dbReference type="EMBL" id="MBL6449809.1"/>
    </source>
</evidence>
<name>A0A937KEP8_9BACT</name>
<organism evidence="1 2">
    <name type="scientific">Fulvivirga marina</name>
    <dbReference type="NCBI Taxonomy" id="2494733"/>
    <lineage>
        <taxon>Bacteria</taxon>
        <taxon>Pseudomonadati</taxon>
        <taxon>Bacteroidota</taxon>
        <taxon>Cytophagia</taxon>
        <taxon>Cytophagales</taxon>
        <taxon>Fulvivirgaceae</taxon>
        <taxon>Fulvivirga</taxon>
    </lineage>
</organism>
<dbReference type="RefSeq" id="WP_202859350.1">
    <property type="nucleotide sequence ID" value="NZ_JAEUGD010000067.1"/>
</dbReference>
<gene>
    <name evidence="1" type="ORF">JMN32_26090</name>
</gene>
<protein>
    <submittedName>
        <fullName evidence="1">Uncharacterized protein</fullName>
    </submittedName>
</protein>
<proteinExistence type="predicted"/>
<dbReference type="EMBL" id="JAEUGD010000067">
    <property type="protein sequence ID" value="MBL6449809.1"/>
    <property type="molecule type" value="Genomic_DNA"/>
</dbReference>
<comment type="caution">
    <text evidence="1">The sequence shown here is derived from an EMBL/GenBank/DDBJ whole genome shotgun (WGS) entry which is preliminary data.</text>
</comment>
<dbReference type="PROSITE" id="PS51257">
    <property type="entry name" value="PROKAR_LIPOPROTEIN"/>
    <property type="match status" value="1"/>
</dbReference>
<reference evidence="1" key="1">
    <citation type="submission" date="2021-01" db="EMBL/GenBank/DDBJ databases">
        <title>Fulvivirga kasyanovii gen. nov., sp nov., a novel member of the phylum Bacteroidetes isolated from seawater in a mussel farm.</title>
        <authorList>
            <person name="Zhao L.-H."/>
            <person name="Wang Z.-J."/>
        </authorList>
    </citation>
    <scope>NUCLEOTIDE SEQUENCE</scope>
    <source>
        <strain evidence="1">29W222</strain>
    </source>
</reference>
<dbReference type="Proteomes" id="UP000614216">
    <property type="component" value="Unassembled WGS sequence"/>
</dbReference>